<evidence type="ECO:0000259" key="1">
    <source>
        <dbReference type="PROSITE" id="PS50206"/>
    </source>
</evidence>
<comment type="caution">
    <text evidence="2">The sequence shown here is derived from an EMBL/GenBank/DDBJ whole genome shotgun (WGS) entry which is preliminary data.</text>
</comment>
<dbReference type="EMBL" id="JAKLWS010000001">
    <property type="protein sequence ID" value="MCG2587278.1"/>
    <property type="molecule type" value="Genomic_DNA"/>
</dbReference>
<dbReference type="InterPro" id="IPR036873">
    <property type="entry name" value="Rhodanese-like_dom_sf"/>
</dbReference>
<reference evidence="2" key="1">
    <citation type="submission" date="2022-01" db="EMBL/GenBank/DDBJ databases">
        <authorList>
            <person name="Wang Y."/>
        </authorList>
    </citation>
    <scope>NUCLEOTIDE SEQUENCE</scope>
    <source>
        <strain evidence="2">WB101</strain>
    </source>
</reference>
<dbReference type="PANTHER" id="PTHR10953">
    <property type="entry name" value="UBIQUITIN-ACTIVATING ENZYME E1"/>
    <property type="match status" value="1"/>
</dbReference>
<dbReference type="Pfam" id="PF00899">
    <property type="entry name" value="ThiF"/>
    <property type="match status" value="1"/>
</dbReference>
<proteinExistence type="predicted"/>
<dbReference type="PROSITE" id="PS50206">
    <property type="entry name" value="RHODANESE_3"/>
    <property type="match status" value="1"/>
</dbReference>
<accession>A0ABS9K8U5</accession>
<dbReference type="SMART" id="SM00450">
    <property type="entry name" value="RHOD"/>
    <property type="match status" value="1"/>
</dbReference>
<dbReference type="Pfam" id="PF00581">
    <property type="entry name" value="Rhodanese"/>
    <property type="match status" value="1"/>
</dbReference>
<reference evidence="2" key="2">
    <citation type="submission" date="2024-05" db="EMBL/GenBank/DDBJ databases">
        <title>Rhodohalobacter halophilus gen. nov., sp. nov., a moderately halophilic member of the family Balneolaceae.</title>
        <authorList>
            <person name="Xia J."/>
        </authorList>
    </citation>
    <scope>NUCLEOTIDE SEQUENCE</scope>
    <source>
        <strain evidence="2">WB101</strain>
    </source>
</reference>
<dbReference type="CDD" id="cd00757">
    <property type="entry name" value="ThiF_MoeB_HesA_family"/>
    <property type="match status" value="1"/>
</dbReference>
<dbReference type="NCBIfam" id="NF004281">
    <property type="entry name" value="PRK05690.1"/>
    <property type="match status" value="1"/>
</dbReference>
<dbReference type="InterPro" id="IPR045886">
    <property type="entry name" value="ThiF/MoeB/HesA"/>
</dbReference>
<dbReference type="RefSeq" id="WP_237852119.1">
    <property type="nucleotide sequence ID" value="NZ_JAKLWS010000001.1"/>
</dbReference>
<sequence>MPKNGFTEKYSRQIKLPEVGSAGQEKLGNAKILIVGMGGLGCPAAQYLAAAGVGTLGLMDHDHVNLSNLHRQILYRESDVGKLKGEVAKTALRKLNPDVNLISIPERLDNNNALALFEKFDLIIDGSDNFQTKYLINDAAVLTDKPWIYASIYKYQGQLSVFNYESGPTYRCLFPTTTNQNVSCEEVGVIGVLPGVLGTLQATEAIKMILNAGSVISGKLKIIDLLTNQDQLIKLQKNAEQVEKVKSRGLKPEIIECELASADKLYLDVREPYEEPRPQNSNIISIPLNQLKARHHEIPKDRQVHVFCQHGIRSKNAIEYLSDNFGFTNLVNVEDGIQSILKEETHA</sequence>
<dbReference type="Proteomes" id="UP001165366">
    <property type="component" value="Unassembled WGS sequence"/>
</dbReference>
<dbReference type="PANTHER" id="PTHR10953:SF102">
    <property type="entry name" value="ADENYLYLTRANSFERASE AND SULFURTRANSFERASE MOCS3"/>
    <property type="match status" value="1"/>
</dbReference>
<feature type="domain" description="Rhodanese" evidence="1">
    <location>
        <begin position="260"/>
        <end position="345"/>
    </location>
</feature>
<evidence type="ECO:0000313" key="3">
    <source>
        <dbReference type="Proteomes" id="UP001165366"/>
    </source>
</evidence>
<dbReference type="InterPro" id="IPR000594">
    <property type="entry name" value="ThiF_NAD_FAD-bd"/>
</dbReference>
<dbReference type="Gene3D" id="3.40.250.10">
    <property type="entry name" value="Rhodanese-like domain"/>
    <property type="match status" value="1"/>
</dbReference>
<dbReference type="Gene3D" id="3.40.50.720">
    <property type="entry name" value="NAD(P)-binding Rossmann-like Domain"/>
    <property type="match status" value="1"/>
</dbReference>
<dbReference type="SUPFAM" id="SSF69572">
    <property type="entry name" value="Activating enzymes of the ubiquitin-like proteins"/>
    <property type="match status" value="1"/>
</dbReference>
<name>A0ABS9K8U5_9BACT</name>
<dbReference type="InterPro" id="IPR035985">
    <property type="entry name" value="Ubiquitin-activating_enz"/>
</dbReference>
<dbReference type="InterPro" id="IPR001763">
    <property type="entry name" value="Rhodanese-like_dom"/>
</dbReference>
<dbReference type="CDD" id="cd00158">
    <property type="entry name" value="RHOD"/>
    <property type="match status" value="1"/>
</dbReference>
<protein>
    <submittedName>
        <fullName evidence="2">HesA/MoeB/ThiF family protein</fullName>
    </submittedName>
</protein>
<keyword evidence="3" id="KW-1185">Reference proteome</keyword>
<evidence type="ECO:0000313" key="2">
    <source>
        <dbReference type="EMBL" id="MCG2587278.1"/>
    </source>
</evidence>
<organism evidence="2 3">
    <name type="scientific">Rhodohalobacter sulfatireducens</name>
    <dbReference type="NCBI Taxonomy" id="2911366"/>
    <lineage>
        <taxon>Bacteria</taxon>
        <taxon>Pseudomonadati</taxon>
        <taxon>Balneolota</taxon>
        <taxon>Balneolia</taxon>
        <taxon>Balneolales</taxon>
        <taxon>Balneolaceae</taxon>
        <taxon>Rhodohalobacter</taxon>
    </lineage>
</organism>
<gene>
    <name evidence="2" type="ORF">L6773_01785</name>
</gene>